<reference evidence="1 2" key="1">
    <citation type="submission" date="2024-10" db="EMBL/GenBank/DDBJ databases">
        <authorList>
            <person name="Yang X.-N."/>
        </authorList>
    </citation>
    <scope>NUCLEOTIDE SEQUENCE [LARGE SCALE GENOMIC DNA]</scope>
    <source>
        <strain evidence="1 2">CAU 1059</strain>
    </source>
</reference>
<evidence type="ECO:0000313" key="2">
    <source>
        <dbReference type="Proteomes" id="UP001607157"/>
    </source>
</evidence>
<evidence type="ECO:0000313" key="1">
    <source>
        <dbReference type="EMBL" id="MFH0255458.1"/>
    </source>
</evidence>
<keyword evidence="2" id="KW-1185">Reference proteome</keyword>
<protein>
    <submittedName>
        <fullName evidence="1">GIY-YIG nuclease family protein</fullName>
    </submittedName>
</protein>
<gene>
    <name evidence="1" type="ORF">ACGRVM_16245</name>
</gene>
<dbReference type="RefSeq" id="WP_377173250.1">
    <property type="nucleotide sequence ID" value="NZ_JBHTJC010000008.1"/>
</dbReference>
<dbReference type="Proteomes" id="UP001607157">
    <property type="component" value="Unassembled WGS sequence"/>
</dbReference>
<dbReference type="EMBL" id="JBIHMM010000008">
    <property type="protein sequence ID" value="MFH0255458.1"/>
    <property type="molecule type" value="Genomic_DNA"/>
</dbReference>
<comment type="caution">
    <text evidence="1">The sequence shown here is derived from an EMBL/GenBank/DDBJ whole genome shotgun (WGS) entry which is preliminary data.</text>
</comment>
<accession>A0ABW7IB71</accession>
<sequence>MSHNKPLHIPRRSRHVPAHEWRPINRGIPEAWHAIAEAKGYRIHRRIRDRLHLALECRLCGALTAHKVHTLRSARPACGGCRERAMLAQAAKAGVVLGARDPAHRHYASYTLPCGHTARLQRGRIAKLAEEGPAAGRSGYHCAPCHLARLGALAQSWGWRLVGADPEGNANYRALGHEACGHVQRVATANIVTGRYDCGGCGESWAAAPSFLYLIRLGVSGGGTYVKLGYSRNPRSRMLHQLGLGDEVEAELIDEVPMPSGQVALAVERGLHARLRADHPDLVIPRADLAAWINVTSEVYAARAEPIIRRMLDEVESPRWPRSGCPAA</sequence>
<organism evidence="1 2">
    <name type="scientific">Roseovarius aquimarinus</name>
    <dbReference type="NCBI Taxonomy" id="1229156"/>
    <lineage>
        <taxon>Bacteria</taxon>
        <taxon>Pseudomonadati</taxon>
        <taxon>Pseudomonadota</taxon>
        <taxon>Alphaproteobacteria</taxon>
        <taxon>Rhodobacterales</taxon>
        <taxon>Roseobacteraceae</taxon>
        <taxon>Roseovarius</taxon>
    </lineage>
</organism>
<proteinExistence type="predicted"/>
<name>A0ABW7IB71_9RHOB</name>